<evidence type="ECO:0000313" key="3">
    <source>
        <dbReference type="Proteomes" id="UP000031972"/>
    </source>
</evidence>
<organism evidence="2 3">
    <name type="scientific">Jeotgalibacillus campisalis</name>
    <dbReference type="NCBI Taxonomy" id="220754"/>
    <lineage>
        <taxon>Bacteria</taxon>
        <taxon>Bacillati</taxon>
        <taxon>Bacillota</taxon>
        <taxon>Bacilli</taxon>
        <taxon>Bacillales</taxon>
        <taxon>Caryophanaceae</taxon>
        <taxon>Jeotgalibacillus</taxon>
    </lineage>
</organism>
<keyword evidence="1" id="KW-0472">Membrane</keyword>
<gene>
    <name evidence="2" type="ORF">KR50_02840</name>
</gene>
<comment type="caution">
    <text evidence="2">The sequence shown here is derived from an EMBL/GenBank/DDBJ whole genome shotgun (WGS) entry which is preliminary data.</text>
</comment>
<dbReference type="PATRIC" id="fig|220754.4.peg.290"/>
<proteinExistence type="predicted"/>
<evidence type="ECO:0000256" key="1">
    <source>
        <dbReference type="SAM" id="Phobius"/>
    </source>
</evidence>
<accession>A0A0C2RRT7</accession>
<sequence>MHILISIILFIGGLMLLNLLINKIMPLEDYPITHPIRIVGYLLFILFLLSTVTALSSLGGG</sequence>
<keyword evidence="1" id="KW-0812">Transmembrane</keyword>
<dbReference type="Proteomes" id="UP000031972">
    <property type="component" value="Unassembled WGS sequence"/>
</dbReference>
<feature type="transmembrane region" description="Helical" evidence="1">
    <location>
        <begin position="38"/>
        <end position="58"/>
    </location>
</feature>
<keyword evidence="3" id="KW-1185">Reference proteome</keyword>
<dbReference type="EMBL" id="JXRR01000001">
    <property type="protein sequence ID" value="KIL52955.1"/>
    <property type="molecule type" value="Genomic_DNA"/>
</dbReference>
<name>A0A0C2RRT7_9BACL</name>
<feature type="transmembrane region" description="Helical" evidence="1">
    <location>
        <begin position="7"/>
        <end position="26"/>
    </location>
</feature>
<evidence type="ECO:0000313" key="2">
    <source>
        <dbReference type="EMBL" id="KIL52955.1"/>
    </source>
</evidence>
<keyword evidence="1" id="KW-1133">Transmembrane helix</keyword>
<reference evidence="2 3" key="1">
    <citation type="submission" date="2015-01" db="EMBL/GenBank/DDBJ databases">
        <title>Jeotgalibacillus campisalis genome sequencing.</title>
        <authorList>
            <person name="Goh K.M."/>
            <person name="Chan K.-G."/>
            <person name="Yaakop A.S."/>
            <person name="Ee R."/>
            <person name="Gan H.M."/>
            <person name="Chan C.S."/>
        </authorList>
    </citation>
    <scope>NUCLEOTIDE SEQUENCE [LARGE SCALE GENOMIC DNA]</scope>
    <source>
        <strain evidence="2 3">SF-57</strain>
    </source>
</reference>
<protein>
    <submittedName>
        <fullName evidence="2">Uncharacterized protein</fullName>
    </submittedName>
</protein>
<dbReference type="AlphaFoldDB" id="A0A0C2RRT7"/>